<dbReference type="PRINTS" id="PR00778">
    <property type="entry name" value="HTHARSR"/>
</dbReference>
<sequence length="122" mass="13026">MHPSETTPLPGSRDPADPLAAAARLAGLLAAPLRLHLLWLLGQRDHDVGDLAHRVGATVPAVSHHLAKLRLAGLVTARRHGRSQIYRAADPAVITLVEHLVDHATPTTSPHTAGHRSMRAAR</sequence>
<dbReference type="SMART" id="SM00418">
    <property type="entry name" value="HTH_ARSR"/>
    <property type="match status" value="1"/>
</dbReference>
<reference evidence="5 6" key="1">
    <citation type="submission" date="2020-04" db="EMBL/GenBank/DDBJ databases">
        <authorList>
            <person name="Klaysubun C."/>
            <person name="Duangmal K."/>
            <person name="Lipun K."/>
        </authorList>
    </citation>
    <scope>NUCLEOTIDE SEQUENCE [LARGE SCALE GENOMIC DNA]</scope>
    <source>
        <strain evidence="5 6">K10HN5</strain>
    </source>
</reference>
<name>A0ABX1SKZ9_9PSEU</name>
<dbReference type="SUPFAM" id="SSF46785">
    <property type="entry name" value="Winged helix' DNA-binding domain"/>
    <property type="match status" value="1"/>
</dbReference>
<dbReference type="CDD" id="cd00090">
    <property type="entry name" value="HTH_ARSR"/>
    <property type="match status" value="1"/>
</dbReference>
<dbReference type="Proteomes" id="UP000820669">
    <property type="component" value="Unassembled WGS sequence"/>
</dbReference>
<feature type="domain" description="HTH arsR-type" evidence="4">
    <location>
        <begin position="14"/>
        <end position="108"/>
    </location>
</feature>
<dbReference type="InterPro" id="IPR011991">
    <property type="entry name" value="ArsR-like_HTH"/>
</dbReference>
<evidence type="ECO:0000259" key="4">
    <source>
        <dbReference type="PROSITE" id="PS50987"/>
    </source>
</evidence>
<proteinExistence type="predicted"/>
<evidence type="ECO:0000313" key="5">
    <source>
        <dbReference type="EMBL" id="NMI02249.1"/>
    </source>
</evidence>
<accession>A0ABX1SKZ9</accession>
<gene>
    <name evidence="5" type="ORF">HF526_33930</name>
</gene>
<keyword evidence="3" id="KW-0804">Transcription</keyword>
<evidence type="ECO:0000256" key="3">
    <source>
        <dbReference type="ARBA" id="ARBA00023163"/>
    </source>
</evidence>
<evidence type="ECO:0000256" key="2">
    <source>
        <dbReference type="ARBA" id="ARBA00023125"/>
    </source>
</evidence>
<dbReference type="Gene3D" id="1.10.10.10">
    <property type="entry name" value="Winged helix-like DNA-binding domain superfamily/Winged helix DNA-binding domain"/>
    <property type="match status" value="1"/>
</dbReference>
<dbReference type="InterPro" id="IPR036388">
    <property type="entry name" value="WH-like_DNA-bd_sf"/>
</dbReference>
<protein>
    <submittedName>
        <fullName evidence="5">Helix-turn-helix transcriptional regulator</fullName>
    </submittedName>
</protein>
<dbReference type="PROSITE" id="PS50987">
    <property type="entry name" value="HTH_ARSR_2"/>
    <property type="match status" value="1"/>
</dbReference>
<keyword evidence="2" id="KW-0238">DNA-binding</keyword>
<dbReference type="InterPro" id="IPR051011">
    <property type="entry name" value="Metal_resp_trans_reg"/>
</dbReference>
<dbReference type="EMBL" id="JAAXLA010000137">
    <property type="protein sequence ID" value="NMI02249.1"/>
    <property type="molecule type" value="Genomic_DNA"/>
</dbReference>
<dbReference type="Pfam" id="PF01022">
    <property type="entry name" value="HTH_5"/>
    <property type="match status" value="1"/>
</dbReference>
<dbReference type="NCBIfam" id="NF033788">
    <property type="entry name" value="HTH_metalloreg"/>
    <property type="match status" value="1"/>
</dbReference>
<keyword evidence="1" id="KW-0805">Transcription regulation</keyword>
<evidence type="ECO:0000256" key="1">
    <source>
        <dbReference type="ARBA" id="ARBA00023015"/>
    </source>
</evidence>
<dbReference type="InterPro" id="IPR036390">
    <property type="entry name" value="WH_DNA-bd_sf"/>
</dbReference>
<comment type="caution">
    <text evidence="5">The sequence shown here is derived from an EMBL/GenBank/DDBJ whole genome shotgun (WGS) entry which is preliminary data.</text>
</comment>
<keyword evidence="6" id="KW-1185">Reference proteome</keyword>
<evidence type="ECO:0000313" key="6">
    <source>
        <dbReference type="Proteomes" id="UP000820669"/>
    </source>
</evidence>
<organism evidence="5 6">
    <name type="scientific">Pseudonocardia acidicola</name>
    <dbReference type="NCBI Taxonomy" id="2724939"/>
    <lineage>
        <taxon>Bacteria</taxon>
        <taxon>Bacillati</taxon>
        <taxon>Actinomycetota</taxon>
        <taxon>Actinomycetes</taxon>
        <taxon>Pseudonocardiales</taxon>
        <taxon>Pseudonocardiaceae</taxon>
        <taxon>Pseudonocardia</taxon>
    </lineage>
</organism>
<dbReference type="InterPro" id="IPR001845">
    <property type="entry name" value="HTH_ArsR_DNA-bd_dom"/>
</dbReference>
<dbReference type="PANTHER" id="PTHR43132">
    <property type="entry name" value="ARSENICAL RESISTANCE OPERON REPRESSOR ARSR-RELATED"/>
    <property type="match status" value="1"/>
</dbReference>
<dbReference type="PANTHER" id="PTHR43132:SF8">
    <property type="entry name" value="HTH-TYPE TRANSCRIPTIONAL REGULATOR KMTR"/>
    <property type="match status" value="1"/>
</dbReference>